<feature type="transmembrane region" description="Helical" evidence="7">
    <location>
        <begin position="162"/>
        <end position="184"/>
    </location>
</feature>
<keyword evidence="2" id="KW-1003">Cell membrane</keyword>
<reference evidence="8 9" key="1">
    <citation type="submission" date="2019-06" db="EMBL/GenBank/DDBJ databases">
        <authorList>
            <person name="Li M."/>
        </authorList>
    </citation>
    <scope>NUCLEOTIDE SEQUENCE [LARGE SCALE GENOMIC DNA]</scope>
    <source>
        <strain evidence="8 9">BGMRC6574</strain>
    </source>
</reference>
<feature type="transmembrane region" description="Helical" evidence="7">
    <location>
        <begin position="440"/>
        <end position="461"/>
    </location>
</feature>
<protein>
    <submittedName>
        <fullName evidence="8">Lipopolysaccharide biosynthesis protein</fullName>
    </submittedName>
</protein>
<feature type="transmembrane region" description="Helical" evidence="7">
    <location>
        <begin position="126"/>
        <end position="150"/>
    </location>
</feature>
<dbReference type="PANTHER" id="PTHR30250:SF31">
    <property type="entry name" value="INNER MEMBRANE PROTEIN YGHQ"/>
    <property type="match status" value="1"/>
</dbReference>
<evidence type="ECO:0000256" key="3">
    <source>
        <dbReference type="ARBA" id="ARBA00022692"/>
    </source>
</evidence>
<feature type="transmembrane region" description="Helical" evidence="7">
    <location>
        <begin position="383"/>
        <end position="401"/>
    </location>
</feature>
<feature type="region of interest" description="Disordered" evidence="6">
    <location>
        <begin position="1"/>
        <end position="25"/>
    </location>
</feature>
<evidence type="ECO:0000256" key="2">
    <source>
        <dbReference type="ARBA" id="ARBA00022475"/>
    </source>
</evidence>
<accession>A0A506U6B1</accession>
<evidence type="ECO:0000256" key="5">
    <source>
        <dbReference type="ARBA" id="ARBA00023136"/>
    </source>
</evidence>
<organism evidence="8 9">
    <name type="scientific">Pararhizobium mangrovi</name>
    <dbReference type="NCBI Taxonomy" id="2590452"/>
    <lineage>
        <taxon>Bacteria</taxon>
        <taxon>Pseudomonadati</taxon>
        <taxon>Pseudomonadota</taxon>
        <taxon>Alphaproteobacteria</taxon>
        <taxon>Hyphomicrobiales</taxon>
        <taxon>Rhizobiaceae</taxon>
        <taxon>Rhizobium/Agrobacterium group</taxon>
        <taxon>Pararhizobium</taxon>
    </lineage>
</organism>
<sequence>MRRQAPSGRRDRQIGHRPAGRGSGSAVKRIFRHGATGGGRGVRALLGNASFLVGGRTVTAILSLAYLAIAARSLGVTEFGLLTLVSAYAQTVGDVAEFKSWQVVVQYGMTPFREGRIGDFRHAIRFAVFLDLLAGIGGTIVALIAAYFFAGALGWPSDLLPVGMAFSTSVLFTASTFSGGVLRLMDRFDLYAAPGAIGAVIRLVGSLAVWGLGGGLGWFLVVWYVSTLASFLASTAFALHLFHRHYGSLDLVRGGGRRLGADMPGIWRFVWSINLSSTLGVVTNRAATLAVGAFFGAHDAGLFRIARQVSTAAARPAKLMTPVLYPELARLYSEGATRALRLLALRISLVAGGIGTLALLVLVLFGGHLIALAFGPAYADAKMVMLWLFGAAIVGIWGLPLEPMLVSTGHATLALVLRAVSTAAYLAVLFPAMRGYGLEGVGSTTLLAAIVLFFMQLGAVVQQARRDRAMKEVS</sequence>
<name>A0A506U6B1_9HYPH</name>
<dbReference type="GO" id="GO:0005886">
    <property type="term" value="C:plasma membrane"/>
    <property type="evidence" value="ECO:0007669"/>
    <property type="project" value="UniProtKB-SubCell"/>
</dbReference>
<evidence type="ECO:0000256" key="6">
    <source>
        <dbReference type="SAM" id="MobiDB-lite"/>
    </source>
</evidence>
<dbReference type="InterPro" id="IPR050833">
    <property type="entry name" value="Poly_Biosynth_Transport"/>
</dbReference>
<keyword evidence="3 7" id="KW-0812">Transmembrane</keyword>
<gene>
    <name evidence="8" type="ORF">FJU11_06610</name>
</gene>
<keyword evidence="9" id="KW-1185">Reference proteome</keyword>
<comment type="caution">
    <text evidence="8">The sequence shown here is derived from an EMBL/GenBank/DDBJ whole genome shotgun (WGS) entry which is preliminary data.</text>
</comment>
<dbReference type="PANTHER" id="PTHR30250">
    <property type="entry name" value="PST FAMILY PREDICTED COLANIC ACID TRANSPORTER"/>
    <property type="match status" value="1"/>
</dbReference>
<evidence type="ECO:0000313" key="9">
    <source>
        <dbReference type="Proteomes" id="UP000320314"/>
    </source>
</evidence>
<evidence type="ECO:0000256" key="1">
    <source>
        <dbReference type="ARBA" id="ARBA00004651"/>
    </source>
</evidence>
<feature type="transmembrane region" description="Helical" evidence="7">
    <location>
        <begin position="347"/>
        <end position="371"/>
    </location>
</feature>
<evidence type="ECO:0000313" key="8">
    <source>
        <dbReference type="EMBL" id="TPW29932.1"/>
    </source>
</evidence>
<feature type="transmembrane region" description="Helical" evidence="7">
    <location>
        <begin position="218"/>
        <end position="242"/>
    </location>
</feature>
<dbReference type="AlphaFoldDB" id="A0A506U6B1"/>
<evidence type="ECO:0000256" key="7">
    <source>
        <dbReference type="SAM" id="Phobius"/>
    </source>
</evidence>
<dbReference type="EMBL" id="VHLH01000008">
    <property type="protein sequence ID" value="TPW29932.1"/>
    <property type="molecule type" value="Genomic_DNA"/>
</dbReference>
<evidence type="ECO:0000256" key="4">
    <source>
        <dbReference type="ARBA" id="ARBA00022989"/>
    </source>
</evidence>
<proteinExistence type="predicted"/>
<dbReference type="Proteomes" id="UP000320314">
    <property type="component" value="Unassembled WGS sequence"/>
</dbReference>
<keyword evidence="4 7" id="KW-1133">Transmembrane helix</keyword>
<feature type="transmembrane region" description="Helical" evidence="7">
    <location>
        <begin position="191"/>
        <end position="212"/>
    </location>
</feature>
<feature type="transmembrane region" description="Helical" evidence="7">
    <location>
        <begin position="413"/>
        <end position="434"/>
    </location>
</feature>
<dbReference type="OrthoDB" id="493991at2"/>
<keyword evidence="5 7" id="KW-0472">Membrane</keyword>
<comment type="subcellular location">
    <subcellularLocation>
        <location evidence="1">Cell membrane</location>
        <topology evidence="1">Multi-pass membrane protein</topology>
    </subcellularLocation>
</comment>